<dbReference type="SUPFAM" id="SSF82689">
    <property type="entry name" value="Mechanosensitive channel protein MscS (YggB), C-terminal domain"/>
    <property type="match status" value="1"/>
</dbReference>
<evidence type="ECO:0000313" key="12">
    <source>
        <dbReference type="Proteomes" id="UP000182146"/>
    </source>
</evidence>
<dbReference type="InterPro" id="IPR011014">
    <property type="entry name" value="MscS_channel_TM-2"/>
</dbReference>
<dbReference type="Gene3D" id="1.10.287.1260">
    <property type="match status" value="1"/>
</dbReference>
<dbReference type="RefSeq" id="WP_082048090.1">
    <property type="nucleotide sequence ID" value="NZ_FNGU01000007.1"/>
</dbReference>
<dbReference type="PANTHER" id="PTHR30221">
    <property type="entry name" value="SMALL-CONDUCTANCE MECHANOSENSITIVE CHANNEL"/>
    <property type="match status" value="1"/>
</dbReference>
<comment type="similarity">
    <text evidence="2">Belongs to the MscS (TC 1.A.23) family.</text>
</comment>
<dbReference type="AlphaFoldDB" id="A0A1G9UHY8"/>
<evidence type="ECO:0000256" key="5">
    <source>
        <dbReference type="ARBA" id="ARBA00022989"/>
    </source>
</evidence>
<keyword evidence="4 7" id="KW-0812">Transmembrane</keyword>
<dbReference type="STRING" id="392333.SAMN05660860_02841"/>
<feature type="domain" description="Mechanosensitive ion channel transmembrane helices 2/3" evidence="10">
    <location>
        <begin position="57"/>
        <end position="97"/>
    </location>
</feature>
<dbReference type="SUPFAM" id="SSF82861">
    <property type="entry name" value="Mechanosensitive channel protein MscS (YggB), transmembrane region"/>
    <property type="match status" value="1"/>
</dbReference>
<evidence type="ECO:0000256" key="2">
    <source>
        <dbReference type="ARBA" id="ARBA00008017"/>
    </source>
</evidence>
<dbReference type="InterPro" id="IPR011066">
    <property type="entry name" value="MscS_channel_C_sf"/>
</dbReference>
<evidence type="ECO:0000256" key="6">
    <source>
        <dbReference type="ARBA" id="ARBA00023136"/>
    </source>
</evidence>
<dbReference type="InterPro" id="IPR006685">
    <property type="entry name" value="MscS_channel_2nd"/>
</dbReference>
<feature type="transmembrane region" description="Helical" evidence="7">
    <location>
        <begin position="76"/>
        <end position="95"/>
    </location>
</feature>
<reference evidence="11 12" key="1">
    <citation type="submission" date="2016-10" db="EMBL/GenBank/DDBJ databases">
        <authorList>
            <person name="de Groot N.N."/>
        </authorList>
    </citation>
    <scope>NUCLEOTIDE SEQUENCE [LARGE SCALE GENOMIC DNA]</scope>
    <source>
        <strain evidence="11 12">DSM 17813</strain>
    </source>
</reference>
<dbReference type="Gene3D" id="3.30.70.100">
    <property type="match status" value="1"/>
</dbReference>
<dbReference type="InterPro" id="IPR049278">
    <property type="entry name" value="MS_channel_C"/>
</dbReference>
<dbReference type="InterPro" id="IPR023408">
    <property type="entry name" value="MscS_beta-dom_sf"/>
</dbReference>
<protein>
    <submittedName>
        <fullName evidence="11">Mechanosensitive ion channel</fullName>
    </submittedName>
</protein>
<organism evidence="11 12">
    <name type="scientific">Geoalkalibacter ferrihydriticus</name>
    <dbReference type="NCBI Taxonomy" id="392333"/>
    <lineage>
        <taxon>Bacteria</taxon>
        <taxon>Pseudomonadati</taxon>
        <taxon>Thermodesulfobacteriota</taxon>
        <taxon>Desulfuromonadia</taxon>
        <taxon>Desulfuromonadales</taxon>
        <taxon>Geoalkalibacteraceae</taxon>
        <taxon>Geoalkalibacter</taxon>
    </lineage>
</organism>
<evidence type="ECO:0000313" key="11">
    <source>
        <dbReference type="EMBL" id="SDM59540.1"/>
    </source>
</evidence>
<dbReference type="GO" id="GO:0008381">
    <property type="term" value="F:mechanosensitive monoatomic ion channel activity"/>
    <property type="evidence" value="ECO:0007669"/>
    <property type="project" value="InterPro"/>
</dbReference>
<dbReference type="OrthoDB" id="9775207at2"/>
<dbReference type="EMBL" id="FNGU01000007">
    <property type="protein sequence ID" value="SDM59540.1"/>
    <property type="molecule type" value="Genomic_DNA"/>
</dbReference>
<dbReference type="Gene3D" id="2.30.30.60">
    <property type="match status" value="1"/>
</dbReference>
<comment type="subcellular location">
    <subcellularLocation>
        <location evidence="1">Cell membrane</location>
        <topology evidence="1">Multi-pass membrane protein</topology>
    </subcellularLocation>
</comment>
<feature type="transmembrane region" description="Helical" evidence="7">
    <location>
        <begin position="14"/>
        <end position="33"/>
    </location>
</feature>
<keyword evidence="5 7" id="KW-1133">Transmembrane helix</keyword>
<evidence type="ECO:0000256" key="7">
    <source>
        <dbReference type="SAM" id="Phobius"/>
    </source>
</evidence>
<evidence type="ECO:0000256" key="1">
    <source>
        <dbReference type="ARBA" id="ARBA00004651"/>
    </source>
</evidence>
<dbReference type="InterPro" id="IPR010920">
    <property type="entry name" value="LSM_dom_sf"/>
</dbReference>
<dbReference type="Pfam" id="PF21088">
    <property type="entry name" value="MS_channel_1st"/>
    <property type="match status" value="1"/>
</dbReference>
<keyword evidence="3" id="KW-1003">Cell membrane</keyword>
<dbReference type="Pfam" id="PF00924">
    <property type="entry name" value="MS_channel_2nd"/>
    <property type="match status" value="1"/>
</dbReference>
<feature type="transmembrane region" description="Helical" evidence="7">
    <location>
        <begin position="53"/>
        <end position="70"/>
    </location>
</feature>
<dbReference type="SUPFAM" id="SSF50182">
    <property type="entry name" value="Sm-like ribonucleoproteins"/>
    <property type="match status" value="1"/>
</dbReference>
<keyword evidence="6 7" id="KW-0472">Membrane</keyword>
<evidence type="ECO:0000259" key="9">
    <source>
        <dbReference type="Pfam" id="PF21082"/>
    </source>
</evidence>
<dbReference type="InterPro" id="IPR045275">
    <property type="entry name" value="MscS_archaea/bacteria_type"/>
</dbReference>
<evidence type="ECO:0000259" key="10">
    <source>
        <dbReference type="Pfam" id="PF21088"/>
    </source>
</evidence>
<gene>
    <name evidence="11" type="ORF">SAMN05660860_02841</name>
</gene>
<dbReference type="InterPro" id="IPR049142">
    <property type="entry name" value="MS_channel_1st"/>
</dbReference>
<accession>A0A1G9UHY8</accession>
<sequence>MLDSVLDLVAGEHVLKAFRAALFLVAGFLLARFASRLVQRFTTRRFDLHRAAIFRRLAYYLILGLFLASALRELGFSLGVLLGAAGVLSVAIGFASQTSASNFISGLFLIGERPFSTGDMIKVGNTVGEVLSVDLLSVKLRTFDNLYVRIPNETLIKTEVTTLTRFPIRRFDIQVGVAYKEDLDRVRKVLLEVADKNLLCLDEPKPLFVFNGFGDSSLNIQFSVWAKRENFLELRNSMQMSIKRAFDEAGIEIPFPHRTLYAGSVTEPFPVRVVEAPPVTSASPAGQTHEQP</sequence>
<feature type="domain" description="Mechanosensitive ion channel MscS C-terminal" evidence="9">
    <location>
        <begin position="172"/>
        <end position="253"/>
    </location>
</feature>
<dbReference type="Proteomes" id="UP000182146">
    <property type="component" value="Unassembled WGS sequence"/>
</dbReference>
<dbReference type="Pfam" id="PF21082">
    <property type="entry name" value="MS_channel_3rd"/>
    <property type="match status" value="1"/>
</dbReference>
<evidence type="ECO:0000256" key="4">
    <source>
        <dbReference type="ARBA" id="ARBA00022692"/>
    </source>
</evidence>
<evidence type="ECO:0000256" key="3">
    <source>
        <dbReference type="ARBA" id="ARBA00022475"/>
    </source>
</evidence>
<proteinExistence type="inferred from homology"/>
<name>A0A1G9UHY8_9BACT</name>
<feature type="domain" description="Mechanosensitive ion channel MscS" evidence="8">
    <location>
        <begin position="99"/>
        <end position="161"/>
    </location>
</feature>
<dbReference type="GO" id="GO:0005886">
    <property type="term" value="C:plasma membrane"/>
    <property type="evidence" value="ECO:0007669"/>
    <property type="project" value="UniProtKB-SubCell"/>
</dbReference>
<evidence type="ECO:0000259" key="8">
    <source>
        <dbReference type="Pfam" id="PF00924"/>
    </source>
</evidence>
<dbReference type="PANTHER" id="PTHR30221:SF20">
    <property type="entry name" value="SMALL-CONDUCTANCE MECHANOSENSITIVE CHANNEL"/>
    <property type="match status" value="1"/>
</dbReference>